<dbReference type="InterPro" id="IPR050469">
    <property type="entry name" value="Diguanylate_Cyclase"/>
</dbReference>
<dbReference type="Pfam" id="PF08448">
    <property type="entry name" value="PAS_4"/>
    <property type="match status" value="1"/>
</dbReference>
<accession>A0ABY3DS64</accession>
<dbReference type="Gene3D" id="3.30.70.270">
    <property type="match status" value="1"/>
</dbReference>
<protein>
    <recommendedName>
        <fullName evidence="1">diguanylate cyclase</fullName>
        <ecNumber evidence="1">2.7.7.65</ecNumber>
    </recommendedName>
</protein>
<dbReference type="InterPro" id="IPR029787">
    <property type="entry name" value="Nucleotide_cyclase"/>
</dbReference>
<dbReference type="PANTHER" id="PTHR45138">
    <property type="entry name" value="REGULATORY COMPONENTS OF SENSORY TRANSDUCTION SYSTEM"/>
    <property type="match status" value="1"/>
</dbReference>
<sequence>MSSSCACAWGARVAATPTIGPWVPGERVARYVNRASPSGKAGRGQGKAWHCLAEVWPDHLSRHCTIRVATYCHRSNHAGPLPGMVPNAVPRPHARPVRMLSHIPAEDLRELYFNFPVATCLVGRDGRYIAANREYAELIHAPLATMMGKHIAELCGDIVHAHVVRDFATFDAGEAVPSHELAFFGRFYLVAVRPMRDKGSPRVEALCIALTDITEQKTLESRLELANRQLSEANRQLTEAARTDALSGLWNRHALEEMLAREIGRCRRERAALSVLMIDIDHFKKYNDGYGHPAGDGALRAVSHAMAGVLKRPGDIVARYGGEEFLVVLPTTDASGALRVAGDVRDAIAALAIAHEASTSGRLTVSIGVANLSAPARTATIADIRATLIDGADQALYAVKVDGGDGIRLHAPDQSVLDRRDGAAAPA</sequence>
<evidence type="ECO:0000256" key="1">
    <source>
        <dbReference type="ARBA" id="ARBA00012528"/>
    </source>
</evidence>
<dbReference type="Pfam" id="PF00990">
    <property type="entry name" value="GGDEF"/>
    <property type="match status" value="1"/>
</dbReference>
<dbReference type="PROSITE" id="PS50887">
    <property type="entry name" value="GGDEF"/>
    <property type="match status" value="1"/>
</dbReference>
<dbReference type="SUPFAM" id="SSF55073">
    <property type="entry name" value="Nucleotide cyclase"/>
    <property type="match status" value="1"/>
</dbReference>
<dbReference type="Proteomes" id="UP000315321">
    <property type="component" value="Unassembled WGS sequence"/>
</dbReference>
<dbReference type="InterPro" id="IPR000160">
    <property type="entry name" value="GGDEF_dom"/>
</dbReference>
<dbReference type="Gene3D" id="3.30.450.20">
    <property type="entry name" value="PAS domain"/>
    <property type="match status" value="1"/>
</dbReference>
<keyword evidence="2" id="KW-0175">Coiled coil</keyword>
<dbReference type="EMBL" id="VMBP01000002">
    <property type="protein sequence ID" value="TSJ62865.1"/>
    <property type="molecule type" value="Genomic_DNA"/>
</dbReference>
<dbReference type="EC" id="2.7.7.65" evidence="1"/>
<feature type="domain" description="GGDEF" evidence="3">
    <location>
        <begin position="271"/>
        <end position="412"/>
    </location>
</feature>
<dbReference type="InterPro" id="IPR043128">
    <property type="entry name" value="Rev_trsase/Diguanyl_cyclase"/>
</dbReference>
<comment type="caution">
    <text evidence="4">The sequence shown here is derived from an EMBL/GenBank/DDBJ whole genome shotgun (WGS) entry which is preliminary data.</text>
</comment>
<dbReference type="SUPFAM" id="SSF55785">
    <property type="entry name" value="PYP-like sensor domain (PAS domain)"/>
    <property type="match status" value="1"/>
</dbReference>
<name>A0ABY3DS64_9HYPH</name>
<dbReference type="CDD" id="cd01949">
    <property type="entry name" value="GGDEF"/>
    <property type="match status" value="1"/>
</dbReference>
<evidence type="ECO:0000313" key="4">
    <source>
        <dbReference type="EMBL" id="TSJ62865.1"/>
    </source>
</evidence>
<gene>
    <name evidence="4" type="ORF">FO470_07645</name>
</gene>
<proteinExistence type="predicted"/>
<dbReference type="SMART" id="SM00267">
    <property type="entry name" value="GGDEF"/>
    <property type="match status" value="1"/>
</dbReference>
<evidence type="ECO:0000256" key="2">
    <source>
        <dbReference type="SAM" id="Coils"/>
    </source>
</evidence>
<feature type="coiled-coil region" evidence="2">
    <location>
        <begin position="216"/>
        <end position="243"/>
    </location>
</feature>
<dbReference type="PANTHER" id="PTHR45138:SF24">
    <property type="entry name" value="DIGUANYLATE CYCLASE DGCC-RELATED"/>
    <property type="match status" value="1"/>
</dbReference>
<evidence type="ECO:0000259" key="3">
    <source>
        <dbReference type="PROSITE" id="PS50887"/>
    </source>
</evidence>
<dbReference type="InterPro" id="IPR013656">
    <property type="entry name" value="PAS_4"/>
</dbReference>
<reference evidence="4 5" key="1">
    <citation type="submission" date="2019-07" db="EMBL/GenBank/DDBJ databases">
        <authorList>
            <person name="Grouzdev D.S."/>
        </authorList>
    </citation>
    <scope>NUCLEOTIDE SEQUENCE [LARGE SCALE GENOMIC DNA]</scope>
    <source>
        <strain evidence="4 5">3C</strain>
    </source>
</reference>
<dbReference type="NCBIfam" id="TIGR00254">
    <property type="entry name" value="GGDEF"/>
    <property type="match status" value="1"/>
</dbReference>
<evidence type="ECO:0000313" key="5">
    <source>
        <dbReference type="Proteomes" id="UP000315321"/>
    </source>
</evidence>
<dbReference type="InterPro" id="IPR035965">
    <property type="entry name" value="PAS-like_dom_sf"/>
</dbReference>
<organism evidence="4 5">
    <name type="scientific">Ancylobacter moscoviensis</name>
    <dbReference type="NCBI Taxonomy" id="2597768"/>
    <lineage>
        <taxon>Bacteria</taxon>
        <taxon>Pseudomonadati</taxon>
        <taxon>Pseudomonadota</taxon>
        <taxon>Alphaproteobacteria</taxon>
        <taxon>Hyphomicrobiales</taxon>
        <taxon>Xanthobacteraceae</taxon>
        <taxon>Ancylobacter</taxon>
    </lineage>
</organism>
<keyword evidence="5" id="KW-1185">Reference proteome</keyword>